<protein>
    <recommendedName>
        <fullName evidence="4">Lipoprotein</fullName>
    </recommendedName>
</protein>
<evidence type="ECO:0008006" key="4">
    <source>
        <dbReference type="Google" id="ProtNLM"/>
    </source>
</evidence>
<evidence type="ECO:0000313" key="3">
    <source>
        <dbReference type="Proteomes" id="UP000293874"/>
    </source>
</evidence>
<name>A0A4Q7MMY2_9BACT</name>
<evidence type="ECO:0000256" key="1">
    <source>
        <dbReference type="SAM" id="SignalP"/>
    </source>
</evidence>
<proteinExistence type="predicted"/>
<gene>
    <name evidence="2" type="ORF">EV199_4732</name>
</gene>
<keyword evidence="3" id="KW-1185">Reference proteome</keyword>
<reference evidence="2 3" key="1">
    <citation type="submission" date="2019-02" db="EMBL/GenBank/DDBJ databases">
        <title>Genomic Encyclopedia of Type Strains, Phase IV (KMG-IV): sequencing the most valuable type-strain genomes for metagenomic binning, comparative biology and taxonomic classification.</title>
        <authorList>
            <person name="Goeker M."/>
        </authorList>
    </citation>
    <scope>NUCLEOTIDE SEQUENCE [LARGE SCALE GENOMIC DNA]</scope>
    <source>
        <strain evidence="2 3">DSM 18116</strain>
    </source>
</reference>
<dbReference type="RefSeq" id="WP_130543284.1">
    <property type="nucleotide sequence ID" value="NZ_CP042431.1"/>
</dbReference>
<accession>A0A4Q7MMY2</accession>
<comment type="caution">
    <text evidence="2">The sequence shown here is derived from an EMBL/GenBank/DDBJ whole genome shotgun (WGS) entry which is preliminary data.</text>
</comment>
<dbReference type="Proteomes" id="UP000293874">
    <property type="component" value="Unassembled WGS sequence"/>
</dbReference>
<sequence>MRLTCFLLLSLAVSACSKNGSSDEQGPKTGSYTGVYVETTLRKDTLDFTKGLALYDPSYPLKEVAGYFYYSRKVETAPGIEAYLSELCSYIKKGNSLQLNVFGGPSQFEFRWIKYGQCFMMEKFYSRPGLSTILKFEKVE</sequence>
<evidence type="ECO:0000313" key="2">
    <source>
        <dbReference type="EMBL" id="RZS68908.1"/>
    </source>
</evidence>
<dbReference type="PROSITE" id="PS51257">
    <property type="entry name" value="PROKAR_LIPOPROTEIN"/>
    <property type="match status" value="1"/>
</dbReference>
<organism evidence="2 3">
    <name type="scientific">Pseudobacter ginsenosidimutans</name>
    <dbReference type="NCBI Taxonomy" id="661488"/>
    <lineage>
        <taxon>Bacteria</taxon>
        <taxon>Pseudomonadati</taxon>
        <taxon>Bacteroidota</taxon>
        <taxon>Chitinophagia</taxon>
        <taxon>Chitinophagales</taxon>
        <taxon>Chitinophagaceae</taxon>
        <taxon>Pseudobacter</taxon>
    </lineage>
</organism>
<keyword evidence="1" id="KW-0732">Signal</keyword>
<feature type="signal peptide" evidence="1">
    <location>
        <begin position="1"/>
        <end position="17"/>
    </location>
</feature>
<dbReference type="AlphaFoldDB" id="A0A4Q7MMY2"/>
<dbReference type="EMBL" id="SGXA01000003">
    <property type="protein sequence ID" value="RZS68908.1"/>
    <property type="molecule type" value="Genomic_DNA"/>
</dbReference>
<feature type="chain" id="PRO_5020544827" description="Lipoprotein" evidence="1">
    <location>
        <begin position="18"/>
        <end position="140"/>
    </location>
</feature>